<gene>
    <name evidence="8" type="ORF">QOZ94_003060</name>
</gene>
<sequence>MMISASGISVERGARTVLHGVDITARPGELLGLLGPNGAGKTTLLRVLAHLQETTAGTVLYDGMPAAGIGRRALGRSLAYLAQSGRIHWPMQVEHVVALGRLPHGTSPAEDAAAVARAMAAADIAAFAGRPAGSLSGGEKMRVLLARALAVEGRALLADEPVAALDPYHQLHVMELMRRQARAGLTVIVVLHDLTLAARFCDRVALLNAGRLMASGTVAQVMTPARLEAAYGVHVESGERHGERFILPWTRRAAPDIPPRD</sequence>
<dbReference type="PANTHER" id="PTHR42794">
    <property type="entry name" value="HEMIN IMPORT ATP-BINDING PROTEIN HMUV"/>
    <property type="match status" value="1"/>
</dbReference>
<dbReference type="CDD" id="cd03214">
    <property type="entry name" value="ABC_Iron-Siderophores_B12_Hemin"/>
    <property type="match status" value="1"/>
</dbReference>
<dbReference type="PANTHER" id="PTHR42794:SF1">
    <property type="entry name" value="HEMIN IMPORT ATP-BINDING PROTEIN HMUV"/>
    <property type="match status" value="1"/>
</dbReference>
<evidence type="ECO:0000256" key="6">
    <source>
        <dbReference type="ARBA" id="ARBA00037066"/>
    </source>
</evidence>
<dbReference type="SUPFAM" id="SSF52540">
    <property type="entry name" value="P-loop containing nucleoside triphosphate hydrolases"/>
    <property type="match status" value="1"/>
</dbReference>
<evidence type="ECO:0000259" key="7">
    <source>
        <dbReference type="PROSITE" id="PS50893"/>
    </source>
</evidence>
<evidence type="ECO:0000256" key="4">
    <source>
        <dbReference type="ARBA" id="ARBA00022840"/>
    </source>
</evidence>
<comment type="function">
    <text evidence="6">Part of the ABC transporter complex HmuTUV involved in hemin import. Responsible for energy coupling to the transport system.</text>
</comment>
<dbReference type="Proteomes" id="UP001241747">
    <property type="component" value="Unassembled WGS sequence"/>
</dbReference>
<evidence type="ECO:0000256" key="2">
    <source>
        <dbReference type="ARBA" id="ARBA00022448"/>
    </source>
</evidence>
<evidence type="ECO:0000256" key="5">
    <source>
        <dbReference type="ARBA" id="ARBA00022967"/>
    </source>
</evidence>
<evidence type="ECO:0000256" key="1">
    <source>
        <dbReference type="ARBA" id="ARBA00005417"/>
    </source>
</evidence>
<reference evidence="8 9" key="1">
    <citation type="submission" date="2023-07" db="EMBL/GenBank/DDBJ databases">
        <title>Genomic Encyclopedia of Type Strains, Phase IV (KMG-IV): sequencing the most valuable type-strain genomes for metagenomic binning, comparative biology and taxonomic classification.</title>
        <authorList>
            <person name="Goeker M."/>
        </authorList>
    </citation>
    <scope>NUCLEOTIDE SEQUENCE [LARGE SCALE GENOMIC DNA]</scope>
    <source>
        <strain evidence="8 9">DSM 3770</strain>
    </source>
</reference>
<feature type="domain" description="ABC transporter" evidence="7">
    <location>
        <begin position="3"/>
        <end position="234"/>
    </location>
</feature>
<comment type="similarity">
    <text evidence="1">Belongs to the ABC transporter superfamily.</text>
</comment>
<dbReference type="SMART" id="SM00382">
    <property type="entry name" value="AAA"/>
    <property type="match status" value="1"/>
</dbReference>
<dbReference type="PROSITE" id="PS00211">
    <property type="entry name" value="ABC_TRANSPORTER_1"/>
    <property type="match status" value="1"/>
</dbReference>
<dbReference type="InterPro" id="IPR017871">
    <property type="entry name" value="ABC_transporter-like_CS"/>
</dbReference>
<proteinExistence type="inferred from homology"/>
<accession>A0ABU0LGI0</accession>
<evidence type="ECO:0000313" key="9">
    <source>
        <dbReference type="Proteomes" id="UP001241747"/>
    </source>
</evidence>
<comment type="caution">
    <text evidence="8">The sequence shown here is derived from an EMBL/GenBank/DDBJ whole genome shotgun (WGS) entry which is preliminary data.</text>
</comment>
<keyword evidence="5" id="KW-1278">Translocase</keyword>
<name>A0ABU0LGI0_XANAG</name>
<keyword evidence="3" id="KW-0547">Nucleotide-binding</keyword>
<protein>
    <submittedName>
        <fullName evidence="8">Iron complex transport system ATP-binding protein</fullName>
    </submittedName>
</protein>
<dbReference type="GO" id="GO:0005524">
    <property type="term" value="F:ATP binding"/>
    <property type="evidence" value="ECO:0007669"/>
    <property type="project" value="UniProtKB-KW"/>
</dbReference>
<dbReference type="Gene3D" id="3.40.50.300">
    <property type="entry name" value="P-loop containing nucleotide triphosphate hydrolases"/>
    <property type="match status" value="1"/>
</dbReference>
<dbReference type="InterPro" id="IPR003593">
    <property type="entry name" value="AAA+_ATPase"/>
</dbReference>
<keyword evidence="2" id="KW-0813">Transport</keyword>
<dbReference type="RefSeq" id="WP_237345676.1">
    <property type="nucleotide sequence ID" value="NZ_JABWGX010000012.1"/>
</dbReference>
<evidence type="ECO:0000256" key="3">
    <source>
        <dbReference type="ARBA" id="ARBA00022741"/>
    </source>
</evidence>
<keyword evidence="9" id="KW-1185">Reference proteome</keyword>
<dbReference type="Pfam" id="PF00005">
    <property type="entry name" value="ABC_tran"/>
    <property type="match status" value="1"/>
</dbReference>
<evidence type="ECO:0000313" key="8">
    <source>
        <dbReference type="EMBL" id="MDQ0506251.1"/>
    </source>
</evidence>
<dbReference type="InterPro" id="IPR027417">
    <property type="entry name" value="P-loop_NTPase"/>
</dbReference>
<organism evidence="8 9">
    <name type="scientific">Xanthobacter agilis</name>
    <dbReference type="NCBI Taxonomy" id="47492"/>
    <lineage>
        <taxon>Bacteria</taxon>
        <taxon>Pseudomonadati</taxon>
        <taxon>Pseudomonadota</taxon>
        <taxon>Alphaproteobacteria</taxon>
        <taxon>Hyphomicrobiales</taxon>
        <taxon>Xanthobacteraceae</taxon>
        <taxon>Xanthobacter</taxon>
    </lineage>
</organism>
<keyword evidence="4 8" id="KW-0067">ATP-binding</keyword>
<dbReference type="InterPro" id="IPR003439">
    <property type="entry name" value="ABC_transporter-like_ATP-bd"/>
</dbReference>
<dbReference type="EMBL" id="JAUSVY010000007">
    <property type="protein sequence ID" value="MDQ0506251.1"/>
    <property type="molecule type" value="Genomic_DNA"/>
</dbReference>
<dbReference type="PROSITE" id="PS50893">
    <property type="entry name" value="ABC_TRANSPORTER_2"/>
    <property type="match status" value="1"/>
</dbReference>